<dbReference type="Gene3D" id="3.30.1120.10">
    <property type="match status" value="1"/>
</dbReference>
<evidence type="ECO:0000256" key="4">
    <source>
        <dbReference type="ARBA" id="ARBA00022729"/>
    </source>
</evidence>
<dbReference type="AlphaFoldDB" id="A0A8J7LU45"/>
<dbReference type="Gene3D" id="3.40.720.10">
    <property type="entry name" value="Alkaline Phosphatase, subunit A"/>
    <property type="match status" value="1"/>
</dbReference>
<keyword evidence="5" id="KW-0378">Hydrolase</keyword>
<protein>
    <submittedName>
        <fullName evidence="8">Sulfatase</fullName>
    </submittedName>
</protein>
<evidence type="ECO:0000256" key="1">
    <source>
        <dbReference type="ARBA" id="ARBA00001913"/>
    </source>
</evidence>
<evidence type="ECO:0000313" key="8">
    <source>
        <dbReference type="EMBL" id="MBJ6369201.1"/>
    </source>
</evidence>
<dbReference type="PROSITE" id="PS00149">
    <property type="entry name" value="SULFATASE_2"/>
    <property type="match status" value="1"/>
</dbReference>
<evidence type="ECO:0000256" key="3">
    <source>
        <dbReference type="ARBA" id="ARBA00022723"/>
    </source>
</evidence>
<evidence type="ECO:0000256" key="5">
    <source>
        <dbReference type="ARBA" id="ARBA00022801"/>
    </source>
</evidence>
<comment type="cofactor">
    <cofactor evidence="1">
        <name>Ca(2+)</name>
        <dbReference type="ChEBI" id="CHEBI:29108"/>
    </cofactor>
</comment>
<dbReference type="InterPro" id="IPR017850">
    <property type="entry name" value="Alkaline_phosphatase_core_sf"/>
</dbReference>
<dbReference type="SUPFAM" id="SSF53649">
    <property type="entry name" value="Alkaline phosphatase-like"/>
    <property type="match status" value="1"/>
</dbReference>
<evidence type="ECO:0000259" key="7">
    <source>
        <dbReference type="Pfam" id="PF00884"/>
    </source>
</evidence>
<evidence type="ECO:0000256" key="2">
    <source>
        <dbReference type="ARBA" id="ARBA00008779"/>
    </source>
</evidence>
<keyword evidence="6" id="KW-0106">Calcium</keyword>
<dbReference type="Pfam" id="PF00884">
    <property type="entry name" value="Sulfatase"/>
    <property type="match status" value="1"/>
</dbReference>
<dbReference type="EMBL" id="JAELVQ010000021">
    <property type="protein sequence ID" value="MBJ6369201.1"/>
    <property type="molecule type" value="Genomic_DNA"/>
</dbReference>
<feature type="domain" description="Sulfatase N-terminal" evidence="7">
    <location>
        <begin position="38"/>
        <end position="380"/>
    </location>
</feature>
<keyword evidence="3" id="KW-0479">Metal-binding</keyword>
<gene>
    <name evidence="8" type="ORF">JF259_13990</name>
</gene>
<dbReference type="InterPro" id="IPR050738">
    <property type="entry name" value="Sulfatase"/>
</dbReference>
<dbReference type="InterPro" id="IPR000917">
    <property type="entry name" value="Sulfatase_N"/>
</dbReference>
<keyword evidence="9" id="KW-1185">Reference proteome</keyword>
<comment type="caution">
    <text evidence="8">The sequence shown here is derived from an EMBL/GenBank/DDBJ whole genome shotgun (WGS) entry which is preliminary data.</text>
</comment>
<proteinExistence type="inferred from homology"/>
<dbReference type="PANTHER" id="PTHR42693:SF42">
    <property type="entry name" value="ARYLSULFATASE G"/>
    <property type="match status" value="1"/>
</dbReference>
<dbReference type="RefSeq" id="WP_199116079.1">
    <property type="nucleotide sequence ID" value="NZ_JAELVQ010000021.1"/>
</dbReference>
<keyword evidence="4" id="KW-0732">Signal</keyword>
<evidence type="ECO:0000313" key="9">
    <source>
        <dbReference type="Proteomes" id="UP000610931"/>
    </source>
</evidence>
<dbReference type="GO" id="GO:0046872">
    <property type="term" value="F:metal ion binding"/>
    <property type="evidence" value="ECO:0007669"/>
    <property type="project" value="UniProtKB-KW"/>
</dbReference>
<dbReference type="InterPro" id="IPR024607">
    <property type="entry name" value="Sulfatase_CS"/>
</dbReference>
<dbReference type="GO" id="GO:0004065">
    <property type="term" value="F:arylsulfatase activity"/>
    <property type="evidence" value="ECO:0007669"/>
    <property type="project" value="TreeGrafter"/>
</dbReference>
<dbReference type="PANTHER" id="PTHR42693">
    <property type="entry name" value="ARYLSULFATASE FAMILY MEMBER"/>
    <property type="match status" value="1"/>
</dbReference>
<sequence length="535" mass="60750">MHNSLNSLFRIKFLLCALTIIITSCQQKEPKKITKKQPNVLFILVDDLGYKDLSCTGSNYYETPNIDKIANEGMVFNQGYAASRVCSPSRASIMTGKFTARHGITDWIGAAHGEAWRKHNRHDKLLPANYEHVLPKQDITIAEAMKSAGYKTFFAGKWHLGEEGSYPEDHGFDINKGGWKVGSPNGGYFSPWKNPKLENKTKGENLSMRLAKETAEFIKTHKDTTFFAFLSFYAVHGPIQTTQTKWTKYRNKAEEQGIQEKGYKMERVLPIRQVQDNPIYGGLVESMDDAVGHVLNTLKELGIDDNTIIVFTSDNGGVASGDNYSTSNLPLRGGKGYQWEGGIREPYFIKVPWLKSNGTTTNYPVIGTDFYPTILDLANINLLPNQHVDGISLKPILEGKSLTERPLYWHYPHYGNQGGEPSSIIREGNWKLIHYWEDGRNELYNLQSDPEEQTNVASSNPDITKKLNEKLNTWLDSVKANKPSKDLEYDEALAQKRKDYLKNTFMPKLEQDRMKVLSKDFEPNADWWQSKVTTD</sequence>
<dbReference type="CDD" id="cd16144">
    <property type="entry name" value="ARS_like"/>
    <property type="match status" value="1"/>
</dbReference>
<reference evidence="8" key="1">
    <citation type="submission" date="2020-12" db="EMBL/GenBank/DDBJ databases">
        <title>Snuella sp. nov., isolated from sediment in Incheon.</title>
        <authorList>
            <person name="Kim W."/>
        </authorList>
    </citation>
    <scope>NUCLEOTIDE SEQUENCE</scope>
    <source>
        <strain evidence="8">CAU 1569</strain>
    </source>
</reference>
<organism evidence="8 9">
    <name type="scientific">Snuella sedimenti</name>
    <dbReference type="NCBI Taxonomy" id="2798802"/>
    <lineage>
        <taxon>Bacteria</taxon>
        <taxon>Pseudomonadati</taxon>
        <taxon>Bacteroidota</taxon>
        <taxon>Flavobacteriia</taxon>
        <taxon>Flavobacteriales</taxon>
        <taxon>Flavobacteriaceae</taxon>
        <taxon>Snuella</taxon>
    </lineage>
</organism>
<dbReference type="FunFam" id="3.40.720.10:FF:000065">
    <property type="entry name" value="Arylsulfatase A"/>
    <property type="match status" value="1"/>
</dbReference>
<evidence type="ECO:0000256" key="6">
    <source>
        <dbReference type="ARBA" id="ARBA00022837"/>
    </source>
</evidence>
<comment type="similarity">
    <text evidence="2">Belongs to the sulfatase family.</text>
</comment>
<dbReference type="Proteomes" id="UP000610931">
    <property type="component" value="Unassembled WGS sequence"/>
</dbReference>
<name>A0A8J7LU45_9FLAO</name>
<accession>A0A8J7LU45</accession>